<sequence>MNRRVFVPGFGRLVGLIIAVVAIAAQLVIIAAGAWAVTNRGIVRDWLVVGKVIETETLASYVDDAGLSEQGRFYLYAAKPILHTVDTFNEACPAKEQGIAVLGCYIGKDDRIHLLDITDETFSVMEPVVAAHEMLHAVWARFDDAERERVGAAIKASYAEITDPVVRERVDVYRDENGEIPVTELFAILGTEVPIVNNELTAVYDRYFDRRGACVALAAEASTVITTIVTEIERVGKELVAMQTEIDAERANYESATAALNTAIDRFNANSNTPGYYTSQSTFVRDRDALNARKAELEVQRTALNARVDEFNVLVEQLDLLNSQAMALNKALGIDVSDMSPVTAD</sequence>
<feature type="transmembrane region" description="Helical" evidence="1">
    <location>
        <begin position="12"/>
        <end position="37"/>
    </location>
</feature>
<proteinExistence type="predicted"/>
<evidence type="ECO:0000313" key="2">
    <source>
        <dbReference type="EMBL" id="CAB4593585.1"/>
    </source>
</evidence>
<keyword evidence="1" id="KW-0472">Membrane</keyword>
<gene>
    <name evidence="2" type="ORF">UFOPK1788_00668</name>
</gene>
<dbReference type="AlphaFoldDB" id="A0A6J6G3P0"/>
<keyword evidence="1" id="KW-1133">Transmembrane helix</keyword>
<protein>
    <submittedName>
        <fullName evidence="2">Unannotated protein</fullName>
    </submittedName>
</protein>
<organism evidence="2">
    <name type="scientific">freshwater metagenome</name>
    <dbReference type="NCBI Taxonomy" id="449393"/>
    <lineage>
        <taxon>unclassified sequences</taxon>
        <taxon>metagenomes</taxon>
        <taxon>ecological metagenomes</taxon>
    </lineage>
</organism>
<dbReference type="EMBL" id="CAEZUE010000075">
    <property type="protein sequence ID" value="CAB4593585.1"/>
    <property type="molecule type" value="Genomic_DNA"/>
</dbReference>
<name>A0A6J6G3P0_9ZZZZ</name>
<evidence type="ECO:0000256" key="1">
    <source>
        <dbReference type="SAM" id="Phobius"/>
    </source>
</evidence>
<keyword evidence="1" id="KW-0812">Transmembrane</keyword>
<accession>A0A6J6G3P0</accession>
<reference evidence="2" key="1">
    <citation type="submission" date="2020-05" db="EMBL/GenBank/DDBJ databases">
        <authorList>
            <person name="Chiriac C."/>
            <person name="Salcher M."/>
            <person name="Ghai R."/>
            <person name="Kavagutti S V."/>
        </authorList>
    </citation>
    <scope>NUCLEOTIDE SEQUENCE</scope>
</reference>